<reference evidence="5" key="2">
    <citation type="submission" date="2024-10" db="UniProtKB">
        <authorList>
            <consortium name="EnsemblProtists"/>
        </authorList>
    </citation>
    <scope>IDENTIFICATION</scope>
</reference>
<dbReference type="Proteomes" id="UP000013827">
    <property type="component" value="Unassembled WGS sequence"/>
</dbReference>
<dbReference type="SUPFAM" id="SSF52540">
    <property type="entry name" value="P-loop containing nucleoside triphosphate hydrolases"/>
    <property type="match status" value="1"/>
</dbReference>
<name>A0A0D3JBT9_EMIH1</name>
<evidence type="ECO:0000313" key="5">
    <source>
        <dbReference type="EnsemblProtists" id="EOD20974"/>
    </source>
</evidence>
<proteinExistence type="predicted"/>
<dbReference type="GO" id="GO:0005525">
    <property type="term" value="F:GTP binding"/>
    <property type="evidence" value="ECO:0007669"/>
    <property type="project" value="UniProtKB-KW"/>
</dbReference>
<dbReference type="HOGENOM" id="CLU_543412_0_0_1"/>
<dbReference type="PANTHER" id="PTHR10903">
    <property type="entry name" value="GTPASE, IMAP FAMILY MEMBER-RELATED"/>
    <property type="match status" value="1"/>
</dbReference>
<dbReference type="InterPro" id="IPR045058">
    <property type="entry name" value="GIMA/IAN/Toc"/>
</dbReference>
<dbReference type="KEGG" id="ehx:EMIHUDRAFT_208032"/>
<evidence type="ECO:0000259" key="4">
    <source>
        <dbReference type="Pfam" id="PF04548"/>
    </source>
</evidence>
<accession>A0A0D3JBT9</accession>
<dbReference type="Gene3D" id="3.90.1720.10">
    <property type="entry name" value="endopeptidase domain like (from Nostoc punctiforme)"/>
    <property type="match status" value="1"/>
</dbReference>
<dbReference type="PANTHER" id="PTHR10903:SF184">
    <property type="entry name" value="GTP-BINDING PROTEIN A"/>
    <property type="match status" value="1"/>
</dbReference>
<sequence length="502" mass="55837">MRGVARGRADGSDGAAVSEGDATRTEAKSGKGDAEACLNCDRSTSLGPPLGLSCFSAGSCDLGLANLFRGMGGVNSVVEKEKLAWAKDHDLNTDHDEREKLLPLLDNFPIGSEIQLCWQLKQAGGGFIEYEHFFISNKKWILEFGSGDPMNNTVTVHGNSRKNYCTKENKVLVDKGVRDRMAHVLGMTNYSLLLRNCEHVVNYVAYGRWTSMQTVGQGHISSALIDYMTDQSHRSIRNTLPKQLQVNDRGIAQPPLYPGVSPIVAYSRSEQSIQIGDDSAYNVLVMGPTGAGKSSIINLFFNKKICESEDSVDSVTRNIEFHVGRGECVVNGVRGVHDINLIDSIGFCDSELSSKDVVALLKQQVLGNVGRIHKVLVVTSGRIRKEEEESIKQMLKWLGYDPWWDKETNFSFIFVYTKTDGQSDEQKQRNLLKMCERLDIRTTALVNTATNEQEMKFMAVAFPPTAPFREIENDYKWLQKVIFTTDAVTQPIPVQRSMCAIM</sequence>
<keyword evidence="2" id="KW-0342">GTP-binding</keyword>
<dbReference type="InterPro" id="IPR006703">
    <property type="entry name" value="G_AIG1"/>
</dbReference>
<feature type="domain" description="AIG1-type G" evidence="4">
    <location>
        <begin position="282"/>
        <end position="438"/>
    </location>
</feature>
<dbReference type="Pfam" id="PF04548">
    <property type="entry name" value="AIG1"/>
    <property type="match status" value="1"/>
</dbReference>
<evidence type="ECO:0000313" key="6">
    <source>
        <dbReference type="Proteomes" id="UP000013827"/>
    </source>
</evidence>
<protein>
    <recommendedName>
        <fullName evidence="4">AIG1-type G domain-containing protein</fullName>
    </recommendedName>
</protein>
<evidence type="ECO:0000256" key="1">
    <source>
        <dbReference type="ARBA" id="ARBA00022741"/>
    </source>
</evidence>
<dbReference type="RefSeq" id="XP_005773403.1">
    <property type="nucleotide sequence ID" value="XM_005773346.1"/>
</dbReference>
<dbReference type="EnsemblProtists" id="EOD20974">
    <property type="protein sequence ID" value="EOD20974"/>
    <property type="gene ID" value="EMIHUDRAFT_208032"/>
</dbReference>
<evidence type="ECO:0000256" key="3">
    <source>
        <dbReference type="SAM" id="MobiDB-lite"/>
    </source>
</evidence>
<reference evidence="6" key="1">
    <citation type="journal article" date="2013" name="Nature">
        <title>Pan genome of the phytoplankton Emiliania underpins its global distribution.</title>
        <authorList>
            <person name="Read B.A."/>
            <person name="Kegel J."/>
            <person name="Klute M.J."/>
            <person name="Kuo A."/>
            <person name="Lefebvre S.C."/>
            <person name="Maumus F."/>
            <person name="Mayer C."/>
            <person name="Miller J."/>
            <person name="Monier A."/>
            <person name="Salamov A."/>
            <person name="Young J."/>
            <person name="Aguilar M."/>
            <person name="Claverie J.M."/>
            <person name="Frickenhaus S."/>
            <person name="Gonzalez K."/>
            <person name="Herman E.K."/>
            <person name="Lin Y.C."/>
            <person name="Napier J."/>
            <person name="Ogata H."/>
            <person name="Sarno A.F."/>
            <person name="Shmutz J."/>
            <person name="Schroeder D."/>
            <person name="de Vargas C."/>
            <person name="Verret F."/>
            <person name="von Dassow P."/>
            <person name="Valentin K."/>
            <person name="Van de Peer Y."/>
            <person name="Wheeler G."/>
            <person name="Dacks J.B."/>
            <person name="Delwiche C.F."/>
            <person name="Dyhrman S.T."/>
            <person name="Glockner G."/>
            <person name="John U."/>
            <person name="Richards T."/>
            <person name="Worden A.Z."/>
            <person name="Zhang X."/>
            <person name="Grigoriev I.V."/>
            <person name="Allen A.E."/>
            <person name="Bidle K."/>
            <person name="Borodovsky M."/>
            <person name="Bowler C."/>
            <person name="Brownlee C."/>
            <person name="Cock J.M."/>
            <person name="Elias M."/>
            <person name="Gladyshev V.N."/>
            <person name="Groth M."/>
            <person name="Guda C."/>
            <person name="Hadaegh A."/>
            <person name="Iglesias-Rodriguez M.D."/>
            <person name="Jenkins J."/>
            <person name="Jones B.M."/>
            <person name="Lawson T."/>
            <person name="Leese F."/>
            <person name="Lindquist E."/>
            <person name="Lobanov A."/>
            <person name="Lomsadze A."/>
            <person name="Malik S.B."/>
            <person name="Marsh M.E."/>
            <person name="Mackinder L."/>
            <person name="Mock T."/>
            <person name="Mueller-Roeber B."/>
            <person name="Pagarete A."/>
            <person name="Parker M."/>
            <person name="Probert I."/>
            <person name="Quesneville H."/>
            <person name="Raines C."/>
            <person name="Rensing S.A."/>
            <person name="Riano-Pachon D.M."/>
            <person name="Richier S."/>
            <person name="Rokitta S."/>
            <person name="Shiraiwa Y."/>
            <person name="Soanes D.M."/>
            <person name="van der Giezen M."/>
            <person name="Wahlund T.M."/>
            <person name="Williams B."/>
            <person name="Wilson W."/>
            <person name="Wolfe G."/>
            <person name="Wurch L.L."/>
        </authorList>
    </citation>
    <scope>NUCLEOTIDE SEQUENCE</scope>
</reference>
<evidence type="ECO:0000256" key="2">
    <source>
        <dbReference type="ARBA" id="ARBA00023134"/>
    </source>
</evidence>
<keyword evidence="6" id="KW-1185">Reference proteome</keyword>
<dbReference type="InterPro" id="IPR027417">
    <property type="entry name" value="P-loop_NTPase"/>
</dbReference>
<feature type="region of interest" description="Disordered" evidence="3">
    <location>
        <begin position="1"/>
        <end position="28"/>
    </location>
</feature>
<dbReference type="PaxDb" id="2903-EOD20974"/>
<dbReference type="AlphaFoldDB" id="A0A0D3JBT9"/>
<feature type="compositionally biased region" description="Low complexity" evidence="3">
    <location>
        <begin position="1"/>
        <end position="18"/>
    </location>
</feature>
<dbReference type="Gene3D" id="3.40.50.300">
    <property type="entry name" value="P-loop containing nucleotide triphosphate hydrolases"/>
    <property type="match status" value="1"/>
</dbReference>
<keyword evidence="1" id="KW-0547">Nucleotide-binding</keyword>
<organism evidence="5 6">
    <name type="scientific">Emiliania huxleyi (strain CCMP1516)</name>
    <dbReference type="NCBI Taxonomy" id="280463"/>
    <lineage>
        <taxon>Eukaryota</taxon>
        <taxon>Haptista</taxon>
        <taxon>Haptophyta</taxon>
        <taxon>Prymnesiophyceae</taxon>
        <taxon>Isochrysidales</taxon>
        <taxon>Noelaerhabdaceae</taxon>
        <taxon>Emiliania</taxon>
    </lineage>
</organism>
<dbReference type="GeneID" id="17266521"/>